<keyword evidence="2" id="KW-1185">Reference proteome</keyword>
<name>A0A225V7I0_9STRA</name>
<protein>
    <submittedName>
        <fullName evidence="1">Uncharacterized protein</fullName>
    </submittedName>
</protein>
<accession>A0A225V7I0</accession>
<dbReference type="AlphaFoldDB" id="A0A225V7I0"/>
<organism evidence="1 2">
    <name type="scientific">Phytophthora megakarya</name>
    <dbReference type="NCBI Taxonomy" id="4795"/>
    <lineage>
        <taxon>Eukaryota</taxon>
        <taxon>Sar</taxon>
        <taxon>Stramenopiles</taxon>
        <taxon>Oomycota</taxon>
        <taxon>Peronosporomycetes</taxon>
        <taxon>Peronosporales</taxon>
        <taxon>Peronosporaceae</taxon>
        <taxon>Phytophthora</taxon>
    </lineage>
</organism>
<proteinExistence type="predicted"/>
<evidence type="ECO:0000313" key="2">
    <source>
        <dbReference type="Proteomes" id="UP000198211"/>
    </source>
</evidence>
<reference evidence="2" key="1">
    <citation type="submission" date="2017-03" db="EMBL/GenBank/DDBJ databases">
        <title>Phytopthora megakarya and P. palmivora, two closely related causual agents of cacao black pod achieved similar genome size and gene model numbers by different mechanisms.</title>
        <authorList>
            <person name="Ali S."/>
            <person name="Shao J."/>
            <person name="Larry D.J."/>
            <person name="Kronmiller B."/>
            <person name="Shen D."/>
            <person name="Strem M.D."/>
            <person name="Melnick R.L."/>
            <person name="Guiltinan M.J."/>
            <person name="Tyler B.M."/>
            <person name="Meinhardt L.W."/>
            <person name="Bailey B.A."/>
        </authorList>
    </citation>
    <scope>NUCLEOTIDE SEQUENCE [LARGE SCALE GENOMIC DNA]</scope>
    <source>
        <strain evidence="2">zdho120</strain>
    </source>
</reference>
<sequence length="104" mass="11795">MDSTLDLFLNNACRLGSLMLLQRIWDSSEVYMNSATTTVCGGCTSIFQWVDKTYDTFYNSPCNGQSCTVISQWQNGWSLWVPGGPWFILLVVLEHPDALMFWNG</sequence>
<evidence type="ECO:0000313" key="1">
    <source>
        <dbReference type="EMBL" id="OWZ01726.1"/>
    </source>
</evidence>
<comment type="caution">
    <text evidence="1">The sequence shown here is derived from an EMBL/GenBank/DDBJ whole genome shotgun (WGS) entry which is preliminary data.</text>
</comment>
<gene>
    <name evidence="1" type="ORF">PHMEG_00026829</name>
</gene>
<dbReference type="Proteomes" id="UP000198211">
    <property type="component" value="Unassembled WGS sequence"/>
</dbReference>
<dbReference type="EMBL" id="NBNE01006637">
    <property type="protein sequence ID" value="OWZ01726.1"/>
    <property type="molecule type" value="Genomic_DNA"/>
</dbReference>